<organism evidence="1 2">
    <name type="scientific">Eretmocerus hayati</name>
    <dbReference type="NCBI Taxonomy" id="131215"/>
    <lineage>
        <taxon>Eukaryota</taxon>
        <taxon>Metazoa</taxon>
        <taxon>Ecdysozoa</taxon>
        <taxon>Arthropoda</taxon>
        <taxon>Hexapoda</taxon>
        <taxon>Insecta</taxon>
        <taxon>Pterygota</taxon>
        <taxon>Neoptera</taxon>
        <taxon>Endopterygota</taxon>
        <taxon>Hymenoptera</taxon>
        <taxon>Apocrita</taxon>
        <taxon>Proctotrupomorpha</taxon>
        <taxon>Chalcidoidea</taxon>
        <taxon>Aphelinidae</taxon>
        <taxon>Aphelininae</taxon>
        <taxon>Eretmocerus</taxon>
    </lineage>
</organism>
<gene>
    <name evidence="1" type="ORF">QAD02_012755</name>
</gene>
<dbReference type="EMBL" id="CM056742">
    <property type="protein sequence ID" value="KAJ8676968.1"/>
    <property type="molecule type" value="Genomic_DNA"/>
</dbReference>
<dbReference type="Proteomes" id="UP001239111">
    <property type="component" value="Chromosome 2"/>
</dbReference>
<name>A0ACC2P1I2_9HYME</name>
<reference evidence="1" key="1">
    <citation type="submission" date="2023-04" db="EMBL/GenBank/DDBJ databases">
        <title>A chromosome-level genome assembly of the parasitoid wasp Eretmocerus hayati.</title>
        <authorList>
            <person name="Zhong Y."/>
            <person name="Liu S."/>
            <person name="Liu Y."/>
        </authorList>
    </citation>
    <scope>NUCLEOTIDE SEQUENCE</scope>
    <source>
        <strain evidence="1">ZJU_SS_LIU_2023</strain>
    </source>
</reference>
<protein>
    <submittedName>
        <fullName evidence="1">Uncharacterized protein</fullName>
    </submittedName>
</protein>
<proteinExistence type="predicted"/>
<keyword evidence="2" id="KW-1185">Reference proteome</keyword>
<sequence length="216" mass="25272">MTYGLPTGTDPMQDCNKPRVTSTCYYHGNKSRMRGRPLRFHPLQKHQIASLACKEEYQIKFASLQKIWYYWSTDTSIRVENSDAKPNFEFLQQKLEDLNLAITKYDNSWSVPRKRKDIQLILDKIQKVMERSDDPSGIRKTLENVRDIWNDSKYTHIILDDSPRTEASSREEDDDPSGSLLMPKSPKQRGRPKKSRSTPVWKEMNAHKSKPKKARL</sequence>
<comment type="caution">
    <text evidence="1">The sequence shown here is derived from an EMBL/GenBank/DDBJ whole genome shotgun (WGS) entry which is preliminary data.</text>
</comment>
<evidence type="ECO:0000313" key="1">
    <source>
        <dbReference type="EMBL" id="KAJ8676968.1"/>
    </source>
</evidence>
<accession>A0ACC2P1I2</accession>
<evidence type="ECO:0000313" key="2">
    <source>
        <dbReference type="Proteomes" id="UP001239111"/>
    </source>
</evidence>